<dbReference type="Pfam" id="PF05593">
    <property type="entry name" value="RHS_repeat"/>
    <property type="match status" value="1"/>
</dbReference>
<keyword evidence="2" id="KW-1185">Reference proteome</keyword>
<dbReference type="InterPro" id="IPR006530">
    <property type="entry name" value="YD"/>
</dbReference>
<evidence type="ECO:0008006" key="3">
    <source>
        <dbReference type="Google" id="ProtNLM"/>
    </source>
</evidence>
<dbReference type="OrthoDB" id="4981820at2"/>
<dbReference type="InterPro" id="IPR031325">
    <property type="entry name" value="RHS_repeat"/>
</dbReference>
<sequence length="193" mass="19711">MRQCRTAPAAQPTGQSLPVTTTRYGYFGGATTVTEDTGSVVRTSTSTYDGAGRVTTKSLSVTPASAGGTAVPDVTYTYNPATGLQTAVTAGGASVSTAYDTLGRVTSTTDADGNVSTTGYDAAGRVLTVNDGKGTYTYTYDGTDATGKAERRGLVTSVNTGGAGTFTGAYTADVDRHVIPLGWGARYSPRSWP</sequence>
<evidence type="ECO:0000313" key="1">
    <source>
        <dbReference type="EMBL" id="RCG25327.1"/>
    </source>
</evidence>
<dbReference type="EMBL" id="QOIL01000022">
    <property type="protein sequence ID" value="RCG25327.1"/>
    <property type="molecule type" value="Genomic_DNA"/>
</dbReference>
<protein>
    <recommendedName>
        <fullName evidence="3">RHS repeat protein</fullName>
    </recommendedName>
</protein>
<dbReference type="Proteomes" id="UP000253094">
    <property type="component" value="Unassembled WGS sequence"/>
</dbReference>
<reference evidence="1 2" key="1">
    <citation type="submission" date="2018-06" db="EMBL/GenBank/DDBJ databases">
        <title>Sphaerisporangium craniellae sp. nov., isolated from a marine sponge in the South China Sea.</title>
        <authorList>
            <person name="Li L."/>
        </authorList>
    </citation>
    <scope>NUCLEOTIDE SEQUENCE [LARGE SCALE GENOMIC DNA]</scope>
    <source>
        <strain evidence="1 2">CCTCC AA 208026</strain>
    </source>
</reference>
<name>A0A367F6M5_9ACTN</name>
<evidence type="ECO:0000313" key="2">
    <source>
        <dbReference type="Proteomes" id="UP000253094"/>
    </source>
</evidence>
<dbReference type="Gene3D" id="2.180.10.10">
    <property type="entry name" value="RHS repeat-associated core"/>
    <property type="match status" value="1"/>
</dbReference>
<comment type="caution">
    <text evidence="1">The sequence shown here is derived from an EMBL/GenBank/DDBJ whole genome shotgun (WGS) entry which is preliminary data.</text>
</comment>
<organism evidence="1 2">
    <name type="scientific">Sphaerisporangium album</name>
    <dbReference type="NCBI Taxonomy" id="509200"/>
    <lineage>
        <taxon>Bacteria</taxon>
        <taxon>Bacillati</taxon>
        <taxon>Actinomycetota</taxon>
        <taxon>Actinomycetes</taxon>
        <taxon>Streptosporangiales</taxon>
        <taxon>Streptosporangiaceae</taxon>
        <taxon>Sphaerisporangium</taxon>
    </lineage>
</organism>
<dbReference type="NCBIfam" id="TIGR01643">
    <property type="entry name" value="YD_repeat_2x"/>
    <property type="match status" value="2"/>
</dbReference>
<gene>
    <name evidence="1" type="ORF">DQ384_31125</name>
</gene>
<dbReference type="AlphaFoldDB" id="A0A367F6M5"/>
<accession>A0A367F6M5</accession>
<proteinExistence type="predicted"/>